<organism evidence="9 10">
    <name type="scientific">Toxoplasma gondii VAND</name>
    <dbReference type="NCBI Taxonomy" id="933077"/>
    <lineage>
        <taxon>Eukaryota</taxon>
        <taxon>Sar</taxon>
        <taxon>Alveolata</taxon>
        <taxon>Apicomplexa</taxon>
        <taxon>Conoidasida</taxon>
        <taxon>Coccidia</taxon>
        <taxon>Eucoccidiorida</taxon>
        <taxon>Eimeriorina</taxon>
        <taxon>Sarcocystidae</taxon>
        <taxon>Toxoplasma</taxon>
    </lineage>
</organism>
<keyword evidence="5" id="KW-0378">Hydrolase</keyword>
<evidence type="ECO:0000256" key="7">
    <source>
        <dbReference type="SAM" id="MobiDB-lite"/>
    </source>
</evidence>
<feature type="domain" description="OTU1 Ubl" evidence="8">
    <location>
        <begin position="111"/>
        <end position="164"/>
    </location>
</feature>
<feature type="compositionally biased region" description="Low complexity" evidence="7">
    <location>
        <begin position="950"/>
        <end position="962"/>
    </location>
</feature>
<feature type="compositionally biased region" description="Polar residues" evidence="7">
    <location>
        <begin position="214"/>
        <end position="231"/>
    </location>
</feature>
<feature type="region of interest" description="Disordered" evidence="7">
    <location>
        <begin position="175"/>
        <end position="273"/>
    </location>
</feature>
<feature type="compositionally biased region" description="Basic and acidic residues" evidence="7">
    <location>
        <begin position="72"/>
        <end position="96"/>
    </location>
</feature>
<proteinExistence type="predicted"/>
<gene>
    <name evidence="9" type="ORF">TGVAND_246090</name>
</gene>
<evidence type="ECO:0000313" key="10">
    <source>
        <dbReference type="Proteomes" id="UP000028840"/>
    </source>
</evidence>
<evidence type="ECO:0000313" key="9">
    <source>
        <dbReference type="EMBL" id="KFH12468.1"/>
    </source>
</evidence>
<dbReference type="InterPro" id="IPR048857">
    <property type="entry name" value="OTU1_Ubl"/>
</dbReference>
<feature type="compositionally biased region" description="Basic and acidic residues" evidence="7">
    <location>
        <begin position="845"/>
        <end position="856"/>
    </location>
</feature>
<evidence type="ECO:0000256" key="2">
    <source>
        <dbReference type="ARBA" id="ARBA00012759"/>
    </source>
</evidence>
<feature type="compositionally biased region" description="Polar residues" evidence="7">
    <location>
        <begin position="747"/>
        <end position="758"/>
    </location>
</feature>
<dbReference type="VEuPathDB" id="ToxoDB:TGVAND_246090"/>
<dbReference type="OrthoDB" id="333752at2759"/>
<evidence type="ECO:0000256" key="5">
    <source>
        <dbReference type="ARBA" id="ARBA00022801"/>
    </source>
</evidence>
<feature type="region of interest" description="Disordered" evidence="7">
    <location>
        <begin position="1"/>
        <end position="110"/>
    </location>
</feature>
<name>A0A086QIN6_TOXGO</name>
<feature type="compositionally biased region" description="Basic and acidic residues" evidence="7">
    <location>
        <begin position="759"/>
        <end position="786"/>
    </location>
</feature>
<feature type="compositionally biased region" description="Acidic residues" evidence="7">
    <location>
        <begin position="802"/>
        <end position="819"/>
    </location>
</feature>
<feature type="compositionally biased region" description="Basic and acidic residues" evidence="7">
    <location>
        <begin position="527"/>
        <end position="545"/>
    </location>
</feature>
<keyword evidence="4" id="KW-0833">Ubl conjugation pathway</keyword>
<dbReference type="AlphaFoldDB" id="A0A086QIN6"/>
<feature type="compositionally biased region" description="Basic residues" evidence="7">
    <location>
        <begin position="824"/>
        <end position="840"/>
    </location>
</feature>
<dbReference type="EMBL" id="AEYJ02000144">
    <property type="protein sequence ID" value="KFH12468.1"/>
    <property type="molecule type" value="Genomic_DNA"/>
</dbReference>
<dbReference type="EC" id="3.4.19.12" evidence="2"/>
<evidence type="ECO:0000259" key="8">
    <source>
        <dbReference type="Pfam" id="PF21403"/>
    </source>
</evidence>
<feature type="compositionally biased region" description="Basic and acidic residues" evidence="7">
    <location>
        <begin position="561"/>
        <end position="624"/>
    </location>
</feature>
<accession>A0A086QIN6</accession>
<feature type="compositionally biased region" description="Basic and acidic residues" evidence="7">
    <location>
        <begin position="643"/>
        <end position="672"/>
    </location>
</feature>
<comment type="catalytic activity">
    <reaction evidence="1">
        <text>Thiol-dependent hydrolysis of ester, thioester, amide, peptide and isopeptide bonds formed by the C-terminal Gly of ubiquitin (a 76-residue protein attached to proteins as an intracellular targeting signal).</text>
        <dbReference type="EC" id="3.4.19.12"/>
    </reaction>
</comment>
<sequence>MEDRTGEASRVTPQDASFEADEEGGKVDTGNASEARRTEEQKAEGDSEEESTRGGHKAVETPHTSPVQSAGEKPRAEEATGTQECEKQRETEEQNRDNPPPEEEEKPTMYRLRVRCAPFNPIVEIAANKTFQDLLKAVAQSTQLPHLEDPGKFSLLAGFPPKRLEVPHDTQISSFLQDGEALTPERRRTSQDEAIICSSSSPISRREGRGLTPKSPSRNAVPRPNSNIHTLSSSSSSSPSSSVFLDGRKETASTSRTAAGQWRRGREAKKGTVFSLGSSEEEVAENLVRLFTDKTNSAAEKGLKKAFSLALHQRYAETTADERWGAVQGRRFTIKEGHPQPGKFTVNFFAPVSGRVDTERTEEYTALPKNLVLLVLSQVWQSAEDVDRHNLRPYYMAHAQPMMFWNIVRHFDGDFGACLRQVLPAAAVQELLDRKRELSEKAKENKRQAEDAARMREEKRLLRAQQNVARALRTNARVQRGDAHGGTPQSETVSSSAEAVSPRGEGKETGLGREEGSQQDAGACDEDVGKKGERSAGRESAERRTSAPPEFIQVGESSEGATEHAESSSLEGRRGEQEDAEREGNDRSLQCEERSEAVEGKEETRGGKRMQRGNEKVFARHSDDAGGSPQNRATGPKDRRRKRFEEAEGDREHAGGQETEARRQRQRLDTQKNGDVQEPEKDYHVPCSRAKSGPEGCGDSAVSLRAAASSSRRNGDGPSECSALPQDLSSSQNSQAKDESEKEENAKTTQLTGDVSTSAKDERPTEELTEKRRRRGESGGGRRKEPALPFPEVLLSWAGREEGEDEDYEADSAEEEEEETERKPRNKARAKTKAANKKPRTTVTKNKEEAKDKLHEGACNQHHADPPLQTRVDSSSLPASSLPASSLPASSLPASSLPASSLPASSVSGETRKRGAPTSRGRRRGGKDTPESEKVRNEQQQSAEERRRNLAAAAEARAARQAVLPAEERG</sequence>
<feature type="compositionally biased region" description="Low complexity" evidence="7">
    <location>
        <begin position="700"/>
        <end position="712"/>
    </location>
</feature>
<evidence type="ECO:0000256" key="6">
    <source>
        <dbReference type="ARBA" id="ARBA00022807"/>
    </source>
</evidence>
<reference evidence="9 10" key="1">
    <citation type="submission" date="2014-08" db="EMBL/GenBank/DDBJ databases">
        <authorList>
            <person name="Sibley D."/>
            <person name="Venepally P."/>
            <person name="Karamycheva S."/>
            <person name="Hadjithomas M."/>
            <person name="Khan A."/>
            <person name="Brunk B."/>
            <person name="Roos D."/>
            <person name="Caler E."/>
            <person name="Lorenzi H."/>
        </authorList>
    </citation>
    <scope>NUCLEOTIDE SEQUENCE [LARGE SCALE GENOMIC DNA]</scope>
    <source>
        <strain evidence="9 10">VAND</strain>
    </source>
</reference>
<evidence type="ECO:0000256" key="3">
    <source>
        <dbReference type="ARBA" id="ARBA00022670"/>
    </source>
</evidence>
<feature type="compositionally biased region" description="Basic and acidic residues" evidence="7">
    <location>
        <begin position="34"/>
        <end position="60"/>
    </location>
</feature>
<reference evidence="9 10" key="2">
    <citation type="journal article" date="2015" name="Eukaryot. Cell">
        <title>Genetic mapping reveals that sinefungin resistance in Toxoplasma gondii is controlled by a putative amino acid transporter locus that can be used as a negative selectable marker.</title>
        <authorList>
            <person name="Behnke M.S."/>
            <person name="Khan A."/>
            <person name="Sibley L.D."/>
        </authorList>
    </citation>
    <scope>NUCLEOTIDE SEQUENCE [LARGE SCALE GENOMIC DNA]</scope>
    <source>
        <strain evidence="9 10">VAND</strain>
    </source>
</reference>
<evidence type="ECO:0000256" key="1">
    <source>
        <dbReference type="ARBA" id="ARBA00000707"/>
    </source>
</evidence>
<evidence type="ECO:0000256" key="4">
    <source>
        <dbReference type="ARBA" id="ARBA00022786"/>
    </source>
</evidence>
<comment type="caution">
    <text evidence="9">The sequence shown here is derived from an EMBL/GenBank/DDBJ whole genome shotgun (WGS) entry which is preliminary data.</text>
</comment>
<feature type="compositionally biased region" description="Low complexity" evidence="7">
    <location>
        <begin position="490"/>
        <end position="501"/>
    </location>
</feature>
<keyword evidence="6" id="KW-0788">Thiol protease</keyword>
<feature type="compositionally biased region" description="Low complexity" evidence="7">
    <location>
        <begin position="874"/>
        <end position="906"/>
    </location>
</feature>
<feature type="compositionally biased region" description="Basic and acidic residues" evidence="7">
    <location>
        <begin position="926"/>
        <end position="948"/>
    </location>
</feature>
<protein>
    <recommendedName>
        <fullName evidence="2">ubiquitinyl hydrolase 1</fullName>
        <ecNumber evidence="2">3.4.19.12</ecNumber>
    </recommendedName>
</protein>
<dbReference type="Gene3D" id="3.10.20.90">
    <property type="entry name" value="Phosphatidylinositol 3-kinase Catalytic Subunit, Chain A, domain 1"/>
    <property type="match status" value="1"/>
</dbReference>
<feature type="region of interest" description="Disordered" evidence="7">
    <location>
        <begin position="471"/>
        <end position="970"/>
    </location>
</feature>
<dbReference type="Pfam" id="PF21403">
    <property type="entry name" value="OTU1_UBXL"/>
    <property type="match status" value="1"/>
</dbReference>
<feature type="compositionally biased region" description="Basic and acidic residues" evidence="7">
    <location>
        <begin position="736"/>
        <end position="746"/>
    </location>
</feature>
<dbReference type="Proteomes" id="UP000028840">
    <property type="component" value="Unassembled WGS sequence"/>
</dbReference>
<feature type="compositionally biased region" description="Low complexity" evidence="7">
    <location>
        <begin position="232"/>
        <end position="242"/>
    </location>
</feature>
<feature type="compositionally biased region" description="Basic and acidic residues" evidence="7">
    <location>
        <begin position="504"/>
        <end position="516"/>
    </location>
</feature>
<keyword evidence="3" id="KW-0645">Protease</keyword>